<dbReference type="InterPro" id="IPR025992">
    <property type="entry name" value="Haem-bd"/>
</dbReference>
<organism evidence="2 3">
    <name type="scientific">Epilithonimonas mollis</name>
    <dbReference type="NCBI Taxonomy" id="216903"/>
    <lineage>
        <taxon>Bacteria</taxon>
        <taxon>Pseudomonadati</taxon>
        <taxon>Bacteroidota</taxon>
        <taxon>Flavobacteriia</taxon>
        <taxon>Flavobacteriales</taxon>
        <taxon>Weeksellaceae</taxon>
        <taxon>Chryseobacterium group</taxon>
        <taxon>Epilithonimonas</taxon>
    </lineage>
</organism>
<reference evidence="3" key="1">
    <citation type="submission" date="2016-11" db="EMBL/GenBank/DDBJ databases">
        <authorList>
            <person name="Varghese N."/>
            <person name="Submissions S."/>
        </authorList>
    </citation>
    <scope>NUCLEOTIDE SEQUENCE [LARGE SCALE GENOMIC DNA]</scope>
    <source>
        <strain evidence="3">DSM 18016</strain>
    </source>
</reference>
<dbReference type="AlphaFoldDB" id="A0A1M6U9V8"/>
<dbReference type="RefSeq" id="WP_073000007.1">
    <property type="nucleotide sequence ID" value="NZ_FRAM01000004.1"/>
</dbReference>
<keyword evidence="3" id="KW-1185">Reference proteome</keyword>
<evidence type="ECO:0000313" key="3">
    <source>
        <dbReference type="Proteomes" id="UP000184498"/>
    </source>
</evidence>
<dbReference type="Pfam" id="PF14376">
    <property type="entry name" value="Haem_bd"/>
    <property type="match status" value="1"/>
</dbReference>
<dbReference type="STRING" id="216903.SAMN05444371_3232"/>
<dbReference type="Proteomes" id="UP000184498">
    <property type="component" value="Unassembled WGS sequence"/>
</dbReference>
<feature type="domain" description="Haem-binding" evidence="1">
    <location>
        <begin position="15"/>
        <end position="150"/>
    </location>
</feature>
<accession>A0A1M6U9V8</accession>
<dbReference type="SMART" id="SM01235">
    <property type="entry name" value="Haem_bd"/>
    <property type="match status" value="1"/>
</dbReference>
<evidence type="ECO:0000259" key="1">
    <source>
        <dbReference type="SMART" id="SM01235"/>
    </source>
</evidence>
<dbReference type="OrthoDB" id="196738at2"/>
<protein>
    <submittedName>
        <fullName evidence="2">Haem-binding domain-containing protein</fullName>
    </submittedName>
</protein>
<dbReference type="EMBL" id="FRAM01000004">
    <property type="protein sequence ID" value="SHK65984.1"/>
    <property type="molecule type" value="Genomic_DNA"/>
</dbReference>
<name>A0A1M6U9V8_9FLAO</name>
<evidence type="ECO:0000313" key="2">
    <source>
        <dbReference type="EMBL" id="SHK65984.1"/>
    </source>
</evidence>
<gene>
    <name evidence="2" type="ORF">SAMN05444371_3232</name>
</gene>
<proteinExistence type="predicted"/>
<sequence>MKKYSLIKTLALFIILLLIVIQFIDADTNIAVSVSANSLEKHYEVPDRVQSLLKNSCYDCHSNTTSYPWYNNIQPLKWWLADHVDSGKRHLNFDEFAAYSNEKKLDKLDEITETVQNGEMPLESYTIVHQNARLSASERSEIVQWAASVKKQIR</sequence>